<protein>
    <recommendedName>
        <fullName evidence="3">F-box domain-containing protein</fullName>
    </recommendedName>
</protein>
<dbReference type="Gene3D" id="3.80.10.10">
    <property type="entry name" value="Ribonuclease Inhibitor"/>
    <property type="match status" value="1"/>
</dbReference>
<evidence type="ECO:0008006" key="3">
    <source>
        <dbReference type="Google" id="ProtNLM"/>
    </source>
</evidence>
<dbReference type="InterPro" id="IPR032675">
    <property type="entry name" value="LRR_dom_sf"/>
</dbReference>
<dbReference type="Proteomes" id="UP000294933">
    <property type="component" value="Unassembled WGS sequence"/>
</dbReference>
<name>A0A4Y7Q2X9_9AGAM</name>
<dbReference type="EMBL" id="ML170177">
    <property type="protein sequence ID" value="TDL22003.1"/>
    <property type="molecule type" value="Genomic_DNA"/>
</dbReference>
<dbReference type="CDD" id="cd09917">
    <property type="entry name" value="F-box_SF"/>
    <property type="match status" value="1"/>
</dbReference>
<organism evidence="1 2">
    <name type="scientific">Rickenella mellea</name>
    <dbReference type="NCBI Taxonomy" id="50990"/>
    <lineage>
        <taxon>Eukaryota</taxon>
        <taxon>Fungi</taxon>
        <taxon>Dikarya</taxon>
        <taxon>Basidiomycota</taxon>
        <taxon>Agaricomycotina</taxon>
        <taxon>Agaricomycetes</taxon>
        <taxon>Hymenochaetales</taxon>
        <taxon>Rickenellaceae</taxon>
        <taxon>Rickenella</taxon>
    </lineage>
</organism>
<accession>A0A4Y7Q2X9</accession>
<dbReference type="VEuPathDB" id="FungiDB:BD410DRAFT_789084"/>
<dbReference type="AlphaFoldDB" id="A0A4Y7Q2X9"/>
<evidence type="ECO:0000313" key="1">
    <source>
        <dbReference type="EMBL" id="TDL22003.1"/>
    </source>
</evidence>
<evidence type="ECO:0000313" key="2">
    <source>
        <dbReference type="Proteomes" id="UP000294933"/>
    </source>
</evidence>
<proteinExistence type="predicted"/>
<gene>
    <name evidence="1" type="ORF">BD410DRAFT_789084</name>
</gene>
<reference evidence="1 2" key="1">
    <citation type="submission" date="2018-06" db="EMBL/GenBank/DDBJ databases">
        <title>A transcriptomic atlas of mushroom development highlights an independent origin of complex multicellularity.</title>
        <authorList>
            <consortium name="DOE Joint Genome Institute"/>
            <person name="Krizsan K."/>
            <person name="Almasi E."/>
            <person name="Merenyi Z."/>
            <person name="Sahu N."/>
            <person name="Viragh M."/>
            <person name="Koszo T."/>
            <person name="Mondo S."/>
            <person name="Kiss B."/>
            <person name="Balint B."/>
            <person name="Kues U."/>
            <person name="Barry K."/>
            <person name="Hegedus J.C."/>
            <person name="Henrissat B."/>
            <person name="Johnson J."/>
            <person name="Lipzen A."/>
            <person name="Ohm R."/>
            <person name="Nagy I."/>
            <person name="Pangilinan J."/>
            <person name="Yan J."/>
            <person name="Xiong Y."/>
            <person name="Grigoriev I.V."/>
            <person name="Hibbett D.S."/>
            <person name="Nagy L.G."/>
        </authorList>
    </citation>
    <scope>NUCLEOTIDE SEQUENCE [LARGE SCALE GENOMIC DNA]</scope>
    <source>
        <strain evidence="1 2">SZMC22713</strain>
    </source>
</reference>
<sequence length="409" mass="47028">MSLPHDQLPNETWVTIFGCLPVYPSPDKCSDAIRPIQEYPIQRMSQTCKRMRAIALPFMFSDIYLTTPTSVTQTASRMELHPDLIPHVRRLDIYVQAILGDPRTVDHSDTDLERQRHVSQEIFGITFILTEYSPLTTVNYYGDIPIARMRDRMTQFRLAFKQSKDIFERELLTHLNSHQTSRADEFYVQNILSHCCAVEQIRLQMLASVTLIKAYAFPHSLSTLYVHHVHLSPDIYAAWLSQLTSLKFLHISHPRWPGADFTSLIAAFEKFGPNLTTLVIDEDYMTVLFEANEYFKWAAATTDMVKRCSTLTKLRLGGFCYRADIVRDLPKTLVSLTMDQMQFGAGHETMSYADFVDGLLKLPKLKTLDVSHNYSVGDNDGTEFILKEHGVQTVVFQYWPHGDSMKPRF</sequence>
<dbReference type="SUPFAM" id="SSF52047">
    <property type="entry name" value="RNI-like"/>
    <property type="match status" value="1"/>
</dbReference>
<keyword evidence="2" id="KW-1185">Reference proteome</keyword>